<evidence type="ECO:0000256" key="6">
    <source>
        <dbReference type="SAM" id="Phobius"/>
    </source>
</evidence>
<evidence type="ECO:0000256" key="4">
    <source>
        <dbReference type="ARBA" id="ARBA00022989"/>
    </source>
</evidence>
<organism evidence="7">
    <name type="scientific">freshwater metagenome</name>
    <dbReference type="NCBI Taxonomy" id="449393"/>
    <lineage>
        <taxon>unclassified sequences</taxon>
        <taxon>metagenomes</taxon>
        <taxon>ecological metagenomes</taxon>
    </lineage>
</organism>
<protein>
    <submittedName>
        <fullName evidence="7">Unannotated protein</fullName>
    </submittedName>
</protein>
<feature type="transmembrane region" description="Helical" evidence="6">
    <location>
        <begin position="63"/>
        <end position="85"/>
    </location>
</feature>
<dbReference type="GO" id="GO:0005886">
    <property type="term" value="C:plasma membrane"/>
    <property type="evidence" value="ECO:0007669"/>
    <property type="project" value="UniProtKB-SubCell"/>
</dbReference>
<evidence type="ECO:0000256" key="2">
    <source>
        <dbReference type="ARBA" id="ARBA00022475"/>
    </source>
</evidence>
<evidence type="ECO:0000256" key="3">
    <source>
        <dbReference type="ARBA" id="ARBA00022692"/>
    </source>
</evidence>
<dbReference type="InterPro" id="IPR019108">
    <property type="entry name" value="Caa3_assmbl_CtaG-rel"/>
</dbReference>
<dbReference type="AlphaFoldDB" id="A0A6J5ZWG0"/>
<evidence type="ECO:0000313" key="7">
    <source>
        <dbReference type="EMBL" id="CAB4346984.1"/>
    </source>
</evidence>
<sequence>MALLGPLPKPSWFGTTAQFVYIVAVRLTGAVLGNVLIFGEVFYRVYDPGRADWNVGAASDQAMAGGLMMLEGSVLTICLLAWLFLKTAKQTDERQELVEFARGQGVELTDSRAARAVAAGRGEELRERILAGSFS</sequence>
<proteinExistence type="predicted"/>
<dbReference type="EMBL" id="CAESAO010000181">
    <property type="protein sequence ID" value="CAB4346984.1"/>
    <property type="molecule type" value="Genomic_DNA"/>
</dbReference>
<feature type="transmembrane region" description="Helical" evidence="6">
    <location>
        <begin position="20"/>
        <end position="43"/>
    </location>
</feature>
<keyword evidence="3 6" id="KW-0812">Transmembrane</keyword>
<keyword evidence="4 6" id="KW-1133">Transmembrane helix</keyword>
<accession>A0A6J5ZWG0</accession>
<evidence type="ECO:0000256" key="5">
    <source>
        <dbReference type="ARBA" id="ARBA00023136"/>
    </source>
</evidence>
<reference evidence="7" key="1">
    <citation type="submission" date="2020-05" db="EMBL/GenBank/DDBJ databases">
        <authorList>
            <person name="Chiriac C."/>
            <person name="Salcher M."/>
            <person name="Ghai R."/>
            <person name="Kavagutti S V."/>
        </authorList>
    </citation>
    <scope>NUCLEOTIDE SEQUENCE</scope>
</reference>
<keyword evidence="5 6" id="KW-0472">Membrane</keyword>
<gene>
    <name evidence="7" type="ORF">UFOPK3522_01533</name>
</gene>
<name>A0A6J5ZWG0_9ZZZZ</name>
<comment type="subcellular location">
    <subcellularLocation>
        <location evidence="1">Cell membrane</location>
        <topology evidence="1">Multi-pass membrane protein</topology>
    </subcellularLocation>
</comment>
<keyword evidence="2" id="KW-1003">Cell membrane</keyword>
<dbReference type="Pfam" id="PF09678">
    <property type="entry name" value="Caa3_CtaG"/>
    <property type="match status" value="1"/>
</dbReference>
<evidence type="ECO:0000256" key="1">
    <source>
        <dbReference type="ARBA" id="ARBA00004651"/>
    </source>
</evidence>